<accession>A0ABS9HBF5</accession>
<dbReference type="CDD" id="cd00413">
    <property type="entry name" value="Glyco_hydrolase_16"/>
    <property type="match status" value="1"/>
</dbReference>
<proteinExistence type="predicted"/>
<evidence type="ECO:0000313" key="2">
    <source>
        <dbReference type="Proteomes" id="UP001201161"/>
    </source>
</evidence>
<dbReference type="RefSeq" id="WP_236402569.1">
    <property type="nucleotide sequence ID" value="NZ_JAKJHZ010000007.1"/>
</dbReference>
<dbReference type="SUPFAM" id="SSF49899">
    <property type="entry name" value="Concanavalin A-like lectins/glucanases"/>
    <property type="match status" value="1"/>
</dbReference>
<sequence>MAVQTEHFKGTDLAGDRWVPWYLPHWSSREESRATYDVASSVLRLRIPTTQGLWCAERHHPVLRTSSVASGLYAGPLGSTVGQQPFADGLTVSEEQEPFRGWLVEGGRLTVRARADLTARSMVSVWLTGFEDEPDRCGEVCVFEVFGDTVTPSSAGVGAGVHAFRDPSLREDFSVTPVELDLREWHDFTVTMSADGCTWSVNGQPLRTGDQCPSYPLQIFVGVFDFPDREDGTTRDHEPTFEVDSIVHEVG</sequence>
<dbReference type="Gene3D" id="2.60.120.200">
    <property type="match status" value="1"/>
</dbReference>
<dbReference type="Proteomes" id="UP001201161">
    <property type="component" value="Unassembled WGS sequence"/>
</dbReference>
<protein>
    <submittedName>
        <fullName evidence="1">Glycoside hydrolase family 16 protein</fullName>
    </submittedName>
</protein>
<dbReference type="EMBL" id="JAKJHZ010000007">
    <property type="protein sequence ID" value="MCF6378517.1"/>
    <property type="molecule type" value="Genomic_DNA"/>
</dbReference>
<name>A0ABS9HBF5_9ACTN</name>
<reference evidence="1 2" key="1">
    <citation type="submission" date="2022-01" db="EMBL/GenBank/DDBJ databases">
        <title>Nocardioides sp. nov., an actinomycete isolated from mining soil.</title>
        <authorList>
            <person name="Liu L."/>
        </authorList>
    </citation>
    <scope>NUCLEOTIDE SEQUENCE [LARGE SCALE GENOMIC DNA]</scope>
    <source>
        <strain evidence="1 2">KLBMP 9356</strain>
    </source>
</reference>
<dbReference type="InterPro" id="IPR013320">
    <property type="entry name" value="ConA-like_dom_sf"/>
</dbReference>
<keyword evidence="1" id="KW-0378">Hydrolase</keyword>
<gene>
    <name evidence="1" type="ORF">L2K70_12970</name>
</gene>
<organism evidence="1 2">
    <name type="scientific">Nocardioides potassii</name>
    <dbReference type="NCBI Taxonomy" id="2911371"/>
    <lineage>
        <taxon>Bacteria</taxon>
        <taxon>Bacillati</taxon>
        <taxon>Actinomycetota</taxon>
        <taxon>Actinomycetes</taxon>
        <taxon>Propionibacteriales</taxon>
        <taxon>Nocardioidaceae</taxon>
        <taxon>Nocardioides</taxon>
    </lineage>
</organism>
<comment type="caution">
    <text evidence="1">The sequence shown here is derived from an EMBL/GenBank/DDBJ whole genome shotgun (WGS) entry which is preliminary data.</text>
</comment>
<evidence type="ECO:0000313" key="1">
    <source>
        <dbReference type="EMBL" id="MCF6378517.1"/>
    </source>
</evidence>
<dbReference type="GO" id="GO:0016787">
    <property type="term" value="F:hydrolase activity"/>
    <property type="evidence" value="ECO:0007669"/>
    <property type="project" value="UniProtKB-KW"/>
</dbReference>
<keyword evidence="2" id="KW-1185">Reference proteome</keyword>